<dbReference type="PANTHER" id="PTHR42693:SF42">
    <property type="entry name" value="ARYLSULFATASE G"/>
    <property type="match status" value="1"/>
</dbReference>
<dbReference type="STRING" id="563176.SAMN04488090_1924"/>
<dbReference type="InterPro" id="IPR000917">
    <property type="entry name" value="Sulfatase_N"/>
</dbReference>
<proteinExistence type="inferred from homology"/>
<feature type="domain" description="Sulfatase N-terminal" evidence="8">
    <location>
        <begin position="24"/>
        <end position="348"/>
    </location>
</feature>
<evidence type="ECO:0000256" key="6">
    <source>
        <dbReference type="ARBA" id="ARBA00022837"/>
    </source>
</evidence>
<dbReference type="RefSeq" id="WP_093200940.1">
    <property type="nucleotide sequence ID" value="NZ_FNGS01000003.1"/>
</dbReference>
<dbReference type="Proteomes" id="UP000198901">
    <property type="component" value="Unassembled WGS sequence"/>
</dbReference>
<dbReference type="InterPro" id="IPR017850">
    <property type="entry name" value="Alkaline_phosphatase_core_sf"/>
</dbReference>
<feature type="signal peptide" evidence="7">
    <location>
        <begin position="1"/>
        <end position="20"/>
    </location>
</feature>
<comment type="similarity">
    <text evidence="2">Belongs to the sulfatase family.</text>
</comment>
<evidence type="ECO:0000313" key="9">
    <source>
        <dbReference type="EMBL" id="SDL83229.1"/>
    </source>
</evidence>
<keyword evidence="6" id="KW-0106">Calcium</keyword>
<dbReference type="PANTHER" id="PTHR42693">
    <property type="entry name" value="ARYLSULFATASE FAMILY MEMBER"/>
    <property type="match status" value="1"/>
</dbReference>
<evidence type="ECO:0000256" key="7">
    <source>
        <dbReference type="SAM" id="SignalP"/>
    </source>
</evidence>
<keyword evidence="10" id="KW-1185">Reference proteome</keyword>
<dbReference type="InterPro" id="IPR050738">
    <property type="entry name" value="Sulfatase"/>
</dbReference>
<dbReference type="SUPFAM" id="SSF53649">
    <property type="entry name" value="Alkaline phosphatase-like"/>
    <property type="match status" value="1"/>
</dbReference>
<evidence type="ECO:0000256" key="2">
    <source>
        <dbReference type="ARBA" id="ARBA00008779"/>
    </source>
</evidence>
<sequence length="483" mass="54629">MRLILLLAGFLGLFLSDASAQRRPNVLILFADDLRADALGCYGNPYVITPNIDRLATEGTQFTRAYILGGDQGAVCAPSRAMLLSGKSFFRVSDKLKGELTLPDYLRKNGYETFMTGKWHNEKEVVARGFDQARNLMFAGMSDHFQVPTQDLRPDGTFTEVTRKGFSTDIFGETAMQFLDQHDPKKPFFAYIPFTAPHDPRSPLPQYRKLYDEKGVPLPANFMPLHPFSFGNSMGIRDEFLAAYPRTPETIRSQTAEYYGLVTHLDEVIGKILAKLKEKGLEENTLVIFAADNGLALGSHGLLGKQNLYEHSMHVPLIVKGRRIPAGRQSDAFVYLLDLFPTLCSYAGLPVPAGMDGKDLNPVLSGKSDGVRSELFTAYMSFQRSVRDGRYKLIRYPKVNYTQLFDLEHDPWELANLADKPEHAERVRKMTELLEKNQHIFGDNLPLTTSQPAPLSWDYHQLDRKPDAHQPKELVDKYFRKEK</sequence>
<dbReference type="OrthoDB" id="9762324at2"/>
<dbReference type="GO" id="GO:0046872">
    <property type="term" value="F:metal ion binding"/>
    <property type="evidence" value="ECO:0007669"/>
    <property type="project" value="UniProtKB-KW"/>
</dbReference>
<name>A0A1G9N9S5_9BACT</name>
<keyword evidence="4 7" id="KW-0732">Signal</keyword>
<evidence type="ECO:0000256" key="4">
    <source>
        <dbReference type="ARBA" id="ARBA00022729"/>
    </source>
</evidence>
<evidence type="ECO:0000313" key="10">
    <source>
        <dbReference type="Proteomes" id="UP000198901"/>
    </source>
</evidence>
<comment type="cofactor">
    <cofactor evidence="1">
        <name>Ca(2+)</name>
        <dbReference type="ChEBI" id="CHEBI:29108"/>
    </cofactor>
</comment>
<dbReference type="EMBL" id="FNGS01000003">
    <property type="protein sequence ID" value="SDL83229.1"/>
    <property type="molecule type" value="Genomic_DNA"/>
</dbReference>
<evidence type="ECO:0000256" key="1">
    <source>
        <dbReference type="ARBA" id="ARBA00001913"/>
    </source>
</evidence>
<protein>
    <submittedName>
        <fullName evidence="9">Arylsulfatase A</fullName>
    </submittedName>
</protein>
<dbReference type="AlphaFoldDB" id="A0A1G9N9S5"/>
<accession>A0A1G9N9S5</accession>
<dbReference type="CDD" id="cd16155">
    <property type="entry name" value="sulfatase_like"/>
    <property type="match status" value="1"/>
</dbReference>
<dbReference type="GO" id="GO:0004065">
    <property type="term" value="F:arylsulfatase activity"/>
    <property type="evidence" value="ECO:0007669"/>
    <property type="project" value="TreeGrafter"/>
</dbReference>
<dbReference type="Pfam" id="PF00884">
    <property type="entry name" value="Sulfatase"/>
    <property type="match status" value="1"/>
</dbReference>
<keyword evidence="5" id="KW-0378">Hydrolase</keyword>
<organism evidence="9 10">
    <name type="scientific">Siphonobacter aquaeclarae</name>
    <dbReference type="NCBI Taxonomy" id="563176"/>
    <lineage>
        <taxon>Bacteria</taxon>
        <taxon>Pseudomonadati</taxon>
        <taxon>Bacteroidota</taxon>
        <taxon>Cytophagia</taxon>
        <taxon>Cytophagales</taxon>
        <taxon>Cytophagaceae</taxon>
        <taxon>Siphonobacter</taxon>
    </lineage>
</organism>
<gene>
    <name evidence="9" type="ORF">SAMN04488090_1924</name>
</gene>
<evidence type="ECO:0000259" key="8">
    <source>
        <dbReference type="Pfam" id="PF00884"/>
    </source>
</evidence>
<evidence type="ECO:0000256" key="5">
    <source>
        <dbReference type="ARBA" id="ARBA00022801"/>
    </source>
</evidence>
<dbReference type="Gene3D" id="3.40.720.10">
    <property type="entry name" value="Alkaline Phosphatase, subunit A"/>
    <property type="match status" value="1"/>
</dbReference>
<feature type="chain" id="PRO_5011667205" evidence="7">
    <location>
        <begin position="21"/>
        <end position="483"/>
    </location>
</feature>
<reference evidence="9 10" key="1">
    <citation type="submission" date="2016-10" db="EMBL/GenBank/DDBJ databases">
        <authorList>
            <person name="de Groot N.N."/>
        </authorList>
    </citation>
    <scope>NUCLEOTIDE SEQUENCE [LARGE SCALE GENOMIC DNA]</scope>
    <source>
        <strain evidence="9 10">DSM 21668</strain>
    </source>
</reference>
<keyword evidence="3" id="KW-0479">Metal-binding</keyword>
<evidence type="ECO:0000256" key="3">
    <source>
        <dbReference type="ARBA" id="ARBA00022723"/>
    </source>
</evidence>